<gene>
    <name evidence="2" type="ORF">EKH77_25105</name>
</gene>
<dbReference type="AlphaFoldDB" id="A0A3Q9FXE8"/>
<dbReference type="RefSeq" id="WP_126916567.1">
    <property type="nucleotide sequence ID" value="NZ_CP034587.1"/>
</dbReference>
<evidence type="ECO:0000313" key="2">
    <source>
        <dbReference type="EMBL" id="AZQ74064.1"/>
    </source>
</evidence>
<feature type="compositionally biased region" description="Basic and acidic residues" evidence="1">
    <location>
        <begin position="62"/>
        <end position="71"/>
    </location>
</feature>
<reference evidence="2 3" key="1">
    <citation type="submission" date="2018-12" db="EMBL/GenBank/DDBJ databases">
        <title>The whole draft genome of Streptomyce luteoverticillatus CGMCC 15060.</title>
        <authorList>
            <person name="Feng Z."/>
            <person name="Chen G."/>
            <person name="Zhang J."/>
            <person name="Zhu H."/>
            <person name="Yu X."/>
            <person name="Zhang W."/>
            <person name="Zhang X."/>
        </authorList>
    </citation>
    <scope>NUCLEOTIDE SEQUENCE [LARGE SCALE GENOMIC DNA]</scope>
    <source>
        <strain evidence="2 3">CGMCC 15060</strain>
    </source>
</reference>
<accession>A0A3Q9FXE8</accession>
<evidence type="ECO:0000256" key="1">
    <source>
        <dbReference type="SAM" id="MobiDB-lite"/>
    </source>
</evidence>
<feature type="region of interest" description="Disordered" evidence="1">
    <location>
        <begin position="1"/>
        <end position="71"/>
    </location>
</feature>
<organism evidence="2 3">
    <name type="scientific">Streptomyces luteoverticillatus</name>
    <name type="common">Streptoverticillium luteoverticillatus</name>
    <dbReference type="NCBI Taxonomy" id="66425"/>
    <lineage>
        <taxon>Bacteria</taxon>
        <taxon>Bacillati</taxon>
        <taxon>Actinomycetota</taxon>
        <taxon>Actinomycetes</taxon>
        <taxon>Kitasatosporales</taxon>
        <taxon>Streptomycetaceae</taxon>
        <taxon>Streptomyces</taxon>
    </lineage>
</organism>
<name>A0A3Q9FXE8_STRLT</name>
<keyword evidence="3" id="KW-1185">Reference proteome</keyword>
<proteinExistence type="predicted"/>
<protein>
    <submittedName>
        <fullName evidence="2">Uncharacterized protein</fullName>
    </submittedName>
</protein>
<dbReference type="EMBL" id="CP034587">
    <property type="protein sequence ID" value="AZQ74064.1"/>
    <property type="molecule type" value="Genomic_DNA"/>
</dbReference>
<feature type="compositionally biased region" description="Basic residues" evidence="1">
    <location>
        <begin position="1"/>
        <end position="15"/>
    </location>
</feature>
<sequence>MARQQPRKTSGHRKAIPRDMQDQQAGATPRQGPAGPETSRSRKGTENVKNSGERTGGTGGSREPRPDEPPD</sequence>
<evidence type="ECO:0000313" key="3">
    <source>
        <dbReference type="Proteomes" id="UP000267900"/>
    </source>
</evidence>
<dbReference type="Proteomes" id="UP000267900">
    <property type="component" value="Chromosome"/>
</dbReference>